<keyword evidence="3 6" id="KW-0812">Transmembrane</keyword>
<dbReference type="PANTHER" id="PTHR30477:SF19">
    <property type="entry name" value="METAL ABC TRANSPORTER PERMEASE"/>
    <property type="match status" value="1"/>
</dbReference>
<dbReference type="GO" id="GO:0043190">
    <property type="term" value="C:ATP-binding cassette (ABC) transporter complex"/>
    <property type="evidence" value="ECO:0007669"/>
    <property type="project" value="InterPro"/>
</dbReference>
<evidence type="ECO:0000256" key="1">
    <source>
        <dbReference type="ARBA" id="ARBA00004141"/>
    </source>
</evidence>
<dbReference type="InterPro" id="IPR037294">
    <property type="entry name" value="ABC_BtuC-like"/>
</dbReference>
<protein>
    <submittedName>
        <fullName evidence="8">Metal ABC transporter permease</fullName>
    </submittedName>
</protein>
<keyword evidence="6" id="KW-0813">Transport</keyword>
<evidence type="ECO:0000256" key="2">
    <source>
        <dbReference type="ARBA" id="ARBA00008034"/>
    </source>
</evidence>
<feature type="transmembrane region" description="Helical" evidence="7">
    <location>
        <begin position="6"/>
        <end position="26"/>
    </location>
</feature>
<dbReference type="Proteomes" id="UP000886384">
    <property type="component" value="Unassembled WGS sequence"/>
</dbReference>
<feature type="transmembrane region" description="Helical" evidence="7">
    <location>
        <begin position="38"/>
        <end position="60"/>
    </location>
</feature>
<feature type="transmembrane region" description="Helical" evidence="7">
    <location>
        <begin position="97"/>
        <end position="117"/>
    </location>
</feature>
<feature type="transmembrane region" description="Helical" evidence="7">
    <location>
        <begin position="137"/>
        <end position="155"/>
    </location>
</feature>
<keyword evidence="5 7" id="KW-0472">Membrane</keyword>
<feature type="transmembrane region" description="Helical" evidence="7">
    <location>
        <begin position="162"/>
        <end position="193"/>
    </location>
</feature>
<feature type="transmembrane region" description="Helical" evidence="7">
    <location>
        <begin position="205"/>
        <end position="225"/>
    </location>
</feature>
<evidence type="ECO:0000256" key="4">
    <source>
        <dbReference type="ARBA" id="ARBA00022989"/>
    </source>
</evidence>
<feature type="transmembrane region" description="Helical" evidence="7">
    <location>
        <begin position="66"/>
        <end position="85"/>
    </location>
</feature>
<comment type="subcellular location">
    <subcellularLocation>
        <location evidence="6">Cell membrane</location>
        <topology evidence="6">Multi-pass membrane protein</topology>
    </subcellularLocation>
    <subcellularLocation>
        <location evidence="1">Membrane</location>
        <topology evidence="1">Multi-pass membrane protein</topology>
    </subcellularLocation>
</comment>
<evidence type="ECO:0000313" key="8">
    <source>
        <dbReference type="EMBL" id="HEC75234.1"/>
    </source>
</evidence>
<comment type="caution">
    <text evidence="8">The sequence shown here is derived from an EMBL/GenBank/DDBJ whole genome shotgun (WGS) entry which is preliminary data.</text>
</comment>
<reference evidence="8" key="1">
    <citation type="journal article" date="2020" name="mSystems">
        <title>Genome- and Community-Level Interaction Insights into Carbon Utilization and Element Cycling Functions of Hydrothermarchaeota in Hydrothermal Sediment.</title>
        <authorList>
            <person name="Zhou Z."/>
            <person name="Liu Y."/>
            <person name="Xu W."/>
            <person name="Pan J."/>
            <person name="Luo Z.H."/>
            <person name="Li M."/>
        </authorList>
    </citation>
    <scope>NUCLEOTIDE SEQUENCE [LARGE SCALE GENOMIC DNA]</scope>
    <source>
        <strain evidence="8">HyVt-380</strain>
    </source>
</reference>
<accession>A0A7C2ARC6</accession>
<dbReference type="PANTHER" id="PTHR30477">
    <property type="entry name" value="ABC-TRANSPORTER METAL-BINDING PROTEIN"/>
    <property type="match status" value="1"/>
</dbReference>
<sequence length="254" mass="27747">MSLTDLDWSLILPALVAGMLVLTTHVPMGQEVLKRGIIFIDLAIAQMAALGVMAATIFIGDVHGPWLQVSAAFSALSAALIVLCLEKTYPHIVEALIGLLFILAASGGILLVSHAPHSDELLHDLLVGQILWVTPSHLLWVGLLYACLLFVWFSLKSQRNWLFYVVFSLTVTASVQLVGVYLVFASLILPALASRGFTQTKHKLFIGYGLGFLGYFLGMILALLLDVPMGAMSVWTLFCVVVISRLAFRWLKPN</sequence>
<keyword evidence="4 7" id="KW-1133">Transmembrane helix</keyword>
<comment type="similarity">
    <text evidence="2 6">Belongs to the ABC-3 integral membrane protein family.</text>
</comment>
<proteinExistence type="inferred from homology"/>
<dbReference type="InterPro" id="IPR001626">
    <property type="entry name" value="ABC_TroCD"/>
</dbReference>
<dbReference type="Pfam" id="PF00950">
    <property type="entry name" value="ABC-3"/>
    <property type="match status" value="2"/>
</dbReference>
<evidence type="ECO:0000256" key="5">
    <source>
        <dbReference type="ARBA" id="ARBA00023136"/>
    </source>
</evidence>
<evidence type="ECO:0000256" key="6">
    <source>
        <dbReference type="RuleBase" id="RU003943"/>
    </source>
</evidence>
<dbReference type="GO" id="GO:0010043">
    <property type="term" value="P:response to zinc ion"/>
    <property type="evidence" value="ECO:0007669"/>
    <property type="project" value="TreeGrafter"/>
</dbReference>
<feature type="transmembrane region" description="Helical" evidence="7">
    <location>
        <begin position="232"/>
        <end position="251"/>
    </location>
</feature>
<organism evidence="8">
    <name type="scientific">Methylophaga aminisulfidivorans</name>
    <dbReference type="NCBI Taxonomy" id="230105"/>
    <lineage>
        <taxon>Bacteria</taxon>
        <taxon>Pseudomonadati</taxon>
        <taxon>Pseudomonadota</taxon>
        <taxon>Gammaproteobacteria</taxon>
        <taxon>Thiotrichales</taxon>
        <taxon>Piscirickettsiaceae</taxon>
        <taxon>Methylophaga</taxon>
    </lineage>
</organism>
<gene>
    <name evidence="8" type="ORF">ENI26_12815</name>
</gene>
<dbReference type="EMBL" id="DRHY01000297">
    <property type="protein sequence ID" value="HEC75234.1"/>
    <property type="molecule type" value="Genomic_DNA"/>
</dbReference>
<dbReference type="SUPFAM" id="SSF81345">
    <property type="entry name" value="ABC transporter involved in vitamin B12 uptake, BtuC"/>
    <property type="match status" value="1"/>
</dbReference>
<dbReference type="AlphaFoldDB" id="A0A7C2ARC6"/>
<name>A0A7C2ARC6_9GAMM</name>
<evidence type="ECO:0000256" key="3">
    <source>
        <dbReference type="ARBA" id="ARBA00022692"/>
    </source>
</evidence>
<evidence type="ECO:0000256" key="7">
    <source>
        <dbReference type="SAM" id="Phobius"/>
    </source>
</evidence>
<dbReference type="GO" id="GO:0055085">
    <property type="term" value="P:transmembrane transport"/>
    <property type="evidence" value="ECO:0007669"/>
    <property type="project" value="InterPro"/>
</dbReference>